<organism evidence="2 3">
    <name type="scientific">Pseudomonas phage PRR1</name>
    <name type="common">Bacteriophage PRR1</name>
    <dbReference type="NCBI Taxonomy" id="12024"/>
    <lineage>
        <taxon>Viruses</taxon>
        <taxon>Riboviria</taxon>
        <taxon>Orthornavirae</taxon>
        <taxon>Lenarviricota</taxon>
        <taxon>Leviviricetes</taxon>
        <taxon>Norzivirales</taxon>
        <taxon>Fiersviridae</taxon>
        <taxon>Perrunavirus</taxon>
        <taxon>Perrunavirus olsenii</taxon>
    </lineage>
</organism>
<organismHost>
    <name type="scientific">Pseudomonas</name>
    <dbReference type="NCBI Taxonomy" id="286"/>
</organismHost>
<dbReference type="RefSeq" id="YP_717670.1">
    <property type="nucleotide sequence ID" value="NC_008294.1"/>
</dbReference>
<dbReference type="KEGG" id="vg:5075752"/>
<protein>
    <submittedName>
        <fullName evidence="2">Lysis protein</fullName>
    </submittedName>
</protein>
<keyword evidence="1" id="KW-1133">Transmembrane helix</keyword>
<keyword evidence="3" id="KW-1185">Reference proteome</keyword>
<evidence type="ECO:0000313" key="3">
    <source>
        <dbReference type="Proteomes" id="UP000006658"/>
    </source>
</evidence>
<keyword evidence="1" id="KW-0812">Transmembrane</keyword>
<feature type="transmembrane region" description="Helical" evidence="1">
    <location>
        <begin position="30"/>
        <end position="52"/>
    </location>
</feature>
<name>Q0PH26_BPPRR</name>
<proteinExistence type="predicted"/>
<dbReference type="Proteomes" id="UP000006658">
    <property type="component" value="Segment"/>
</dbReference>
<sequence length="54" mass="5976">MCKVSTKVDSKLTESVGQLTIRSYLWLRNILALAGLLFVILLATNHLSIAIYSP</sequence>
<dbReference type="GeneID" id="5075752"/>
<reference evidence="2 3" key="1">
    <citation type="journal article" date="2006" name="J. Virol.">
        <title>Complete genome sequence of the broad host range single-stranded RNA phage PRR1 places it in the Levivirus genus with characteristics shared with Alloleviviruses.</title>
        <authorList>
            <person name="Ruokoranta T.M."/>
            <person name="Grahn A.M."/>
            <person name="Ravantti J.J."/>
            <person name="Poranen M.M."/>
            <person name="Bamford D.H."/>
        </authorList>
    </citation>
    <scope>NUCLEOTIDE SEQUENCE</scope>
</reference>
<accession>Q0PH26</accession>
<dbReference type="EMBL" id="DQ836063">
    <property type="protein sequence ID" value="ABH03628.1"/>
    <property type="molecule type" value="Genomic_RNA"/>
</dbReference>
<evidence type="ECO:0000313" key="2">
    <source>
        <dbReference type="EMBL" id="ABH03628.1"/>
    </source>
</evidence>
<evidence type="ECO:0000256" key="1">
    <source>
        <dbReference type="SAM" id="Phobius"/>
    </source>
</evidence>
<keyword evidence="1" id="KW-0472">Membrane</keyword>